<dbReference type="Gene3D" id="3.30.70.970">
    <property type="entry name" value="RraB-like"/>
    <property type="match status" value="1"/>
</dbReference>
<evidence type="ECO:0000313" key="3">
    <source>
        <dbReference type="Proteomes" id="UP001430193"/>
    </source>
</evidence>
<evidence type="ECO:0000259" key="1">
    <source>
        <dbReference type="Pfam" id="PF06877"/>
    </source>
</evidence>
<protein>
    <submittedName>
        <fullName evidence="2">Ribonuclease E inhibitor RraB</fullName>
    </submittedName>
</protein>
<dbReference type="RefSeq" id="WP_204630979.1">
    <property type="nucleotide sequence ID" value="NZ_BSOC01000004.1"/>
</dbReference>
<dbReference type="InterPro" id="IPR009671">
    <property type="entry name" value="RraB_dom"/>
</dbReference>
<feature type="domain" description="Regulator of ribonuclease activity B" evidence="1">
    <location>
        <begin position="13"/>
        <end position="108"/>
    </location>
</feature>
<accession>A0ABS2KE55</accession>
<reference evidence="2" key="1">
    <citation type="submission" date="2020-10" db="EMBL/GenBank/DDBJ databases">
        <title>Phylogeny of dyella-like bacteria.</title>
        <authorList>
            <person name="Fu J."/>
        </authorList>
    </citation>
    <scope>NUCLEOTIDE SEQUENCE</scope>
    <source>
        <strain evidence="2">DHON07</strain>
    </source>
</reference>
<dbReference type="EMBL" id="JADIKF010000037">
    <property type="protein sequence ID" value="MBM7129374.1"/>
    <property type="molecule type" value="Genomic_DNA"/>
</dbReference>
<dbReference type="InterPro" id="IPR036701">
    <property type="entry name" value="RraB-like_sf"/>
</dbReference>
<organism evidence="2 3">
    <name type="scientific">Dyella mobilis</name>
    <dbReference type="NCBI Taxonomy" id="1849582"/>
    <lineage>
        <taxon>Bacteria</taxon>
        <taxon>Pseudomonadati</taxon>
        <taxon>Pseudomonadota</taxon>
        <taxon>Gammaproteobacteria</taxon>
        <taxon>Lysobacterales</taxon>
        <taxon>Rhodanobacteraceae</taxon>
        <taxon>Dyella</taxon>
    </lineage>
</organism>
<dbReference type="Pfam" id="PF06877">
    <property type="entry name" value="RraB"/>
    <property type="match status" value="1"/>
</dbReference>
<dbReference type="Proteomes" id="UP001430193">
    <property type="component" value="Unassembled WGS sequence"/>
</dbReference>
<gene>
    <name evidence="2" type="ORF">ISS99_07545</name>
</gene>
<keyword evidence="3" id="KW-1185">Reference proteome</keyword>
<proteinExistence type="predicted"/>
<evidence type="ECO:0000313" key="2">
    <source>
        <dbReference type="EMBL" id="MBM7129374.1"/>
    </source>
</evidence>
<sequence>MSVVQQLMEVAASDTDVLRSPDRNGDDFNISREVDFLFRVETKEKAEIVAGFINDYQYGTAIAQGDNGQHSVSVKIHMPVQQNIVLSVCGFMECIAQIFGAMYDGWGCNAQRR</sequence>
<comment type="caution">
    <text evidence="2">The sequence shown here is derived from an EMBL/GenBank/DDBJ whole genome shotgun (WGS) entry which is preliminary data.</text>
</comment>
<name>A0ABS2KE55_9GAMM</name>
<dbReference type="SUPFAM" id="SSF89946">
    <property type="entry name" value="Hypothetical protein VC0424"/>
    <property type="match status" value="1"/>
</dbReference>